<dbReference type="GO" id="GO:0000428">
    <property type="term" value="C:DNA-directed RNA polymerase complex"/>
    <property type="evidence" value="ECO:0007669"/>
    <property type="project" value="UniProtKB-KW"/>
</dbReference>
<dbReference type="AlphaFoldDB" id="A0A6G9J058"/>
<dbReference type="EMBL" id="JACICZ010000004">
    <property type="protein sequence ID" value="MBB3868619.1"/>
    <property type="molecule type" value="Genomic_DNA"/>
</dbReference>
<keyword evidence="2" id="KW-1185">Reference proteome</keyword>
<dbReference type="Proteomes" id="UP000613002">
    <property type="component" value="Unassembled WGS sequence"/>
</dbReference>
<keyword evidence="1" id="KW-0804">Transcription</keyword>
<accession>A0A6G9J058</accession>
<dbReference type="RefSeq" id="WP_156482451.1">
    <property type="nucleotide sequence ID" value="NZ_BDAQ01000011.1"/>
</dbReference>
<reference evidence="1 2" key="1">
    <citation type="submission" date="2020-08" db="EMBL/GenBank/DDBJ databases">
        <title>Genomic Encyclopedia of Type Strains, Phase IV (KMG-IV): sequencing the most valuable type-strain genomes for metagenomic binning, comparative biology and taxonomic classification.</title>
        <authorList>
            <person name="Goeker M."/>
        </authorList>
    </citation>
    <scope>NUCLEOTIDE SEQUENCE [LARGE SCALE GENOMIC DNA]</scope>
    <source>
        <strain evidence="1 2">DSM 14590</strain>
    </source>
</reference>
<evidence type="ECO:0000313" key="1">
    <source>
        <dbReference type="EMBL" id="MBB3868619.1"/>
    </source>
</evidence>
<protein>
    <submittedName>
        <fullName evidence="1">DNA-directed RNA polymerase specialized sigma24 family protein</fullName>
    </submittedName>
</protein>
<comment type="caution">
    <text evidence="1">The sequence shown here is derived from an EMBL/GenBank/DDBJ whole genome shotgun (WGS) entry which is preliminary data.</text>
</comment>
<gene>
    <name evidence="1" type="ORF">HNR78_001502</name>
</gene>
<name>A0A6G9J058_9BACL</name>
<organism evidence="1 2">
    <name type="scientific">Parageobacillus toebii NBRC 107807</name>
    <dbReference type="NCBI Taxonomy" id="1223503"/>
    <lineage>
        <taxon>Bacteria</taxon>
        <taxon>Bacillati</taxon>
        <taxon>Bacillota</taxon>
        <taxon>Bacilli</taxon>
        <taxon>Bacillales</taxon>
        <taxon>Anoxybacillaceae</taxon>
        <taxon>Parageobacillus</taxon>
    </lineage>
</organism>
<sequence>MKKGREEGRKEERKKVIRHRAAKGMTAKDIADLTGLTEEGVGKWVE</sequence>
<keyword evidence="1" id="KW-0240">DNA-directed RNA polymerase</keyword>
<evidence type="ECO:0000313" key="2">
    <source>
        <dbReference type="Proteomes" id="UP000613002"/>
    </source>
</evidence>
<proteinExistence type="predicted"/>